<gene>
    <name evidence="1" type="ORF">LG943_11265</name>
</gene>
<evidence type="ECO:0000313" key="1">
    <source>
        <dbReference type="EMBL" id="MDA0564897.1"/>
    </source>
</evidence>
<protein>
    <submittedName>
        <fullName evidence="1">Uncharacterized protein</fullName>
    </submittedName>
</protein>
<dbReference type="EMBL" id="JAJAQC010000016">
    <property type="protein sequence ID" value="MDA0564897.1"/>
    <property type="molecule type" value="Genomic_DNA"/>
</dbReference>
<dbReference type="Proteomes" id="UP001140076">
    <property type="component" value="Unassembled WGS sequence"/>
</dbReference>
<organism evidence="1 2">
    <name type="scientific">Streptomonospora mangrovi</name>
    <dbReference type="NCBI Taxonomy" id="2883123"/>
    <lineage>
        <taxon>Bacteria</taxon>
        <taxon>Bacillati</taxon>
        <taxon>Actinomycetota</taxon>
        <taxon>Actinomycetes</taxon>
        <taxon>Streptosporangiales</taxon>
        <taxon>Nocardiopsidaceae</taxon>
        <taxon>Streptomonospora</taxon>
    </lineage>
</organism>
<evidence type="ECO:0000313" key="2">
    <source>
        <dbReference type="Proteomes" id="UP001140076"/>
    </source>
</evidence>
<dbReference type="AlphaFoldDB" id="A0A9X3SEF4"/>
<proteinExistence type="predicted"/>
<sequence length="69" mass="8291">MPRVLYMQDRRTRETWPFLTLHDDGSLTTDDAQMVKAVPRLRAKLGYSDERVFEYWKTKGNAYVRYFEA</sequence>
<name>A0A9X3SEF4_9ACTN</name>
<reference evidence="1" key="1">
    <citation type="submission" date="2021-10" db="EMBL/GenBank/DDBJ databases">
        <title>Streptomonospora sp. nov., isolated from mangrove soil.</title>
        <authorList>
            <person name="Chen X."/>
            <person name="Ge X."/>
            <person name="Liu W."/>
        </authorList>
    </citation>
    <scope>NUCLEOTIDE SEQUENCE</scope>
    <source>
        <strain evidence="1">S1-112</strain>
    </source>
</reference>
<accession>A0A9X3SEF4</accession>
<keyword evidence="2" id="KW-1185">Reference proteome</keyword>
<dbReference type="RefSeq" id="WP_270072180.1">
    <property type="nucleotide sequence ID" value="NZ_JAJAQC010000016.1"/>
</dbReference>
<comment type="caution">
    <text evidence="1">The sequence shown here is derived from an EMBL/GenBank/DDBJ whole genome shotgun (WGS) entry which is preliminary data.</text>
</comment>